<feature type="transmembrane region" description="Helical" evidence="1">
    <location>
        <begin position="82"/>
        <end position="104"/>
    </location>
</feature>
<dbReference type="EMBL" id="NIVC01001742">
    <property type="protein sequence ID" value="PAA64537.1"/>
    <property type="molecule type" value="Genomic_DNA"/>
</dbReference>
<keyword evidence="1" id="KW-0812">Transmembrane</keyword>
<accession>A0A267EUH0</accession>
<comment type="caution">
    <text evidence="2">The sequence shown here is derived from an EMBL/GenBank/DDBJ whole genome shotgun (WGS) entry which is preliminary data.</text>
</comment>
<dbReference type="Proteomes" id="UP000215902">
    <property type="component" value="Unassembled WGS sequence"/>
</dbReference>
<evidence type="ECO:0000313" key="2">
    <source>
        <dbReference type="EMBL" id="PAA64537.1"/>
    </source>
</evidence>
<gene>
    <name evidence="2" type="ORF">BOX15_Mlig011724g2</name>
</gene>
<feature type="transmembrane region" description="Helical" evidence="1">
    <location>
        <begin position="46"/>
        <end position="67"/>
    </location>
</feature>
<feature type="non-terminal residue" evidence="2">
    <location>
        <position position="1"/>
    </location>
</feature>
<feature type="transmembrane region" description="Helical" evidence="1">
    <location>
        <begin position="20"/>
        <end position="39"/>
    </location>
</feature>
<protein>
    <submittedName>
        <fullName evidence="2">Uncharacterized protein</fullName>
    </submittedName>
</protein>
<reference evidence="2 3" key="1">
    <citation type="submission" date="2017-06" db="EMBL/GenBank/DDBJ databases">
        <title>A platform for efficient transgenesis in Macrostomum lignano, a flatworm model organism for stem cell research.</title>
        <authorList>
            <person name="Berezikov E."/>
        </authorList>
    </citation>
    <scope>NUCLEOTIDE SEQUENCE [LARGE SCALE GENOMIC DNA]</scope>
    <source>
        <strain evidence="2">DV1</strain>
        <tissue evidence="2">Whole organism</tissue>
    </source>
</reference>
<sequence length="185" mass="19663">KICLLSMACCKPGTCCQCSILLALFTGVFVTVAVFAKFAGLSHNELAVLLGVYFGFQTLLAFILTSIDKCQAQSGGWRVAKAALYLCAFYCGFLGVILAMLICWHKVKKCEFVTCLLIFVPINAAWLLIAFLVVPIGLPGSLVMTNATNATDAINATALLDNAENAVHHINASGVLFAHIFPAAG</sequence>
<name>A0A267EUH0_9PLAT</name>
<organism evidence="2 3">
    <name type="scientific">Macrostomum lignano</name>
    <dbReference type="NCBI Taxonomy" id="282301"/>
    <lineage>
        <taxon>Eukaryota</taxon>
        <taxon>Metazoa</taxon>
        <taxon>Spiralia</taxon>
        <taxon>Lophotrochozoa</taxon>
        <taxon>Platyhelminthes</taxon>
        <taxon>Rhabditophora</taxon>
        <taxon>Macrostomorpha</taxon>
        <taxon>Macrostomida</taxon>
        <taxon>Macrostomidae</taxon>
        <taxon>Macrostomum</taxon>
    </lineage>
</organism>
<dbReference type="Pfam" id="PF06961">
    <property type="entry name" value="DUF1294"/>
    <property type="match status" value="1"/>
</dbReference>
<dbReference type="AlphaFoldDB" id="A0A267EUH0"/>
<keyword evidence="1" id="KW-1133">Transmembrane helix</keyword>
<keyword evidence="1" id="KW-0472">Membrane</keyword>
<keyword evidence="3" id="KW-1185">Reference proteome</keyword>
<evidence type="ECO:0000256" key="1">
    <source>
        <dbReference type="SAM" id="Phobius"/>
    </source>
</evidence>
<dbReference type="InterPro" id="IPR010718">
    <property type="entry name" value="DUF1294"/>
</dbReference>
<proteinExistence type="predicted"/>
<feature type="transmembrane region" description="Helical" evidence="1">
    <location>
        <begin position="116"/>
        <end position="138"/>
    </location>
</feature>
<evidence type="ECO:0000313" key="3">
    <source>
        <dbReference type="Proteomes" id="UP000215902"/>
    </source>
</evidence>